<dbReference type="EMBL" id="JAIZAY010000010">
    <property type="protein sequence ID" value="KAJ8034720.1"/>
    <property type="molecule type" value="Genomic_DNA"/>
</dbReference>
<dbReference type="SMART" id="SM00202">
    <property type="entry name" value="SR"/>
    <property type="match status" value="3"/>
</dbReference>
<sequence>MSEKNILLMISALCISVMSTDFSRAFQTGVVRLVGGSGPYEGRVEIFMNGKWGTVDDDPWNNDDAGVVCRQLGYMFGGIAYSNAHFGEGSGPIWLDEIECAGNESTLLSCSHQTITSQDSHAEDVGVACNGEVLIGTLVRLADGSGSYEGRVEIFMNGQWGTVDEDPWDNDDAGVVCRQLGYLFGGVAYRSAHFGEGSGPIWLDDIGCIGSETRLLDCPHQTDTSEDSLSEDVGVACNGEGNFQIRLVNGHGAYEGRVEIFMHGQWGTVDEDPWDNNDAGVVCRQLGYMYGGIAYRSAHFGEGSGPIWLDSIECIGTETHLLHCTHQTDTSEDSHNEDVGVACTWPATDLCSSQPCINNGQCVNQIDSFFCVCQGGYSGQRCEIVVDPCDTHPCENNGVCFRGRDDYLCLCQDGFEGRRCETATDLCSSQPCTNNGQCINQIGSYLCVCQAGYKGLRCENVTDPCDSHPCENNGLCIKESNEYLCICPDGFEGRRCEIDFDPCDIESCRTSEDCVQRLNRRFCTCEDTANKTILCEYDIDPCSSSPCEESENCLSRGSKYECVVAQNMSRNIAVTLTSLILAVCALLVATISLVKIQLMNGADKQQSCPSASVINDDHVQMRIQPNKYGCDVTTTTDGNKQQQGASSQMKPDVDDDSDQDIYENY</sequence>
<dbReference type="Proteomes" id="UP001152320">
    <property type="component" value="Chromosome 10"/>
</dbReference>
<feature type="domain" description="SRCR" evidence="18">
    <location>
        <begin position="139"/>
        <end position="238"/>
    </location>
</feature>
<feature type="signal peptide" evidence="16">
    <location>
        <begin position="1"/>
        <end position="25"/>
    </location>
</feature>
<keyword evidence="4 15" id="KW-0812">Transmembrane</keyword>
<evidence type="ECO:0000256" key="4">
    <source>
        <dbReference type="ARBA" id="ARBA00022692"/>
    </source>
</evidence>
<dbReference type="PROSITE" id="PS50026">
    <property type="entry name" value="EGF_3"/>
    <property type="match status" value="4"/>
</dbReference>
<dbReference type="SUPFAM" id="SSF56487">
    <property type="entry name" value="SRCR-like"/>
    <property type="match status" value="3"/>
</dbReference>
<dbReference type="SUPFAM" id="SSF57196">
    <property type="entry name" value="EGF/Laminin"/>
    <property type="match status" value="4"/>
</dbReference>
<evidence type="ECO:0000313" key="19">
    <source>
        <dbReference type="EMBL" id="KAJ8034720.1"/>
    </source>
</evidence>
<dbReference type="GO" id="GO:0005886">
    <property type="term" value="C:plasma membrane"/>
    <property type="evidence" value="ECO:0007669"/>
    <property type="project" value="UniProtKB-SubCell"/>
</dbReference>
<feature type="region of interest" description="Disordered" evidence="14">
    <location>
        <begin position="632"/>
        <end position="665"/>
    </location>
</feature>
<name>A0A9Q1BXS5_HOLLE</name>
<dbReference type="GO" id="GO:0045217">
    <property type="term" value="P:cell-cell junction maintenance"/>
    <property type="evidence" value="ECO:0007669"/>
    <property type="project" value="TreeGrafter"/>
</dbReference>
<evidence type="ECO:0000256" key="12">
    <source>
        <dbReference type="PROSITE-ProRule" id="PRU00076"/>
    </source>
</evidence>
<dbReference type="PANTHER" id="PTHR47653:SF1">
    <property type="entry name" value="DELETED IN MALIGNANT BRAIN TUMORS 1 PROTEIN"/>
    <property type="match status" value="1"/>
</dbReference>
<dbReference type="Gene3D" id="2.10.25.10">
    <property type="entry name" value="Laminin"/>
    <property type="match status" value="5"/>
</dbReference>
<gene>
    <name evidence="19" type="ORF">HOLleu_21682</name>
</gene>
<evidence type="ECO:0000256" key="11">
    <source>
        <dbReference type="ARBA" id="ARBA00023180"/>
    </source>
</evidence>
<evidence type="ECO:0000256" key="13">
    <source>
        <dbReference type="PROSITE-ProRule" id="PRU00196"/>
    </source>
</evidence>
<keyword evidence="10 13" id="KW-1015">Disulfide bond</keyword>
<dbReference type="InterPro" id="IPR001881">
    <property type="entry name" value="EGF-like_Ca-bd_dom"/>
</dbReference>
<keyword evidence="9 15" id="KW-0472">Membrane</keyword>
<feature type="compositionally biased region" description="Polar residues" evidence="14">
    <location>
        <begin position="632"/>
        <end position="649"/>
    </location>
</feature>
<evidence type="ECO:0000313" key="20">
    <source>
        <dbReference type="Proteomes" id="UP001152320"/>
    </source>
</evidence>
<feature type="domain" description="EGF-like" evidence="17">
    <location>
        <begin position="385"/>
        <end position="421"/>
    </location>
</feature>
<dbReference type="InterPro" id="IPR001190">
    <property type="entry name" value="SRCR"/>
</dbReference>
<dbReference type="FunFam" id="2.10.25.10:FF:000391">
    <property type="entry name" value="Weary, isoform C"/>
    <property type="match status" value="3"/>
</dbReference>
<evidence type="ECO:0000256" key="15">
    <source>
        <dbReference type="SAM" id="Phobius"/>
    </source>
</evidence>
<evidence type="ECO:0000256" key="8">
    <source>
        <dbReference type="ARBA" id="ARBA00022989"/>
    </source>
</evidence>
<keyword evidence="3 12" id="KW-0245">EGF-like domain</keyword>
<dbReference type="Gene3D" id="3.10.250.10">
    <property type="entry name" value="SRCR-like domain"/>
    <property type="match status" value="3"/>
</dbReference>
<feature type="domain" description="EGF-like" evidence="17">
    <location>
        <begin position="461"/>
        <end position="497"/>
    </location>
</feature>
<evidence type="ECO:0000259" key="17">
    <source>
        <dbReference type="PROSITE" id="PS50026"/>
    </source>
</evidence>
<evidence type="ECO:0000256" key="5">
    <source>
        <dbReference type="ARBA" id="ARBA00022729"/>
    </source>
</evidence>
<keyword evidence="6" id="KW-0677">Repeat</keyword>
<dbReference type="InterPro" id="IPR053243">
    <property type="entry name" value="SJ_maturation_regulator"/>
</dbReference>
<dbReference type="FunFam" id="2.10.25.10:FF:000143">
    <property type="entry name" value="Protein crumbs 1"/>
    <property type="match status" value="1"/>
</dbReference>
<dbReference type="PROSITE" id="PS00022">
    <property type="entry name" value="EGF_1"/>
    <property type="match status" value="4"/>
</dbReference>
<dbReference type="FunFam" id="3.10.250.10:FF:000011">
    <property type="entry name" value="Scavenger receptor class A member 5"/>
    <property type="match status" value="3"/>
</dbReference>
<comment type="caution">
    <text evidence="13">Lacks conserved residue(s) required for the propagation of feature annotation.</text>
</comment>
<evidence type="ECO:0000256" key="16">
    <source>
        <dbReference type="SAM" id="SignalP"/>
    </source>
</evidence>
<dbReference type="PRINTS" id="PR00258">
    <property type="entry name" value="SPERACTRCPTR"/>
</dbReference>
<feature type="compositionally biased region" description="Acidic residues" evidence="14">
    <location>
        <begin position="653"/>
        <end position="665"/>
    </location>
</feature>
<evidence type="ECO:0000256" key="14">
    <source>
        <dbReference type="SAM" id="MobiDB-lite"/>
    </source>
</evidence>
<evidence type="ECO:0000256" key="6">
    <source>
        <dbReference type="ARBA" id="ARBA00022737"/>
    </source>
</evidence>
<dbReference type="GO" id="GO:0023052">
    <property type="term" value="P:signaling"/>
    <property type="evidence" value="ECO:0007669"/>
    <property type="project" value="UniProtKB-ARBA"/>
</dbReference>
<dbReference type="InterPro" id="IPR036772">
    <property type="entry name" value="SRCR-like_dom_sf"/>
</dbReference>
<dbReference type="InterPro" id="IPR000152">
    <property type="entry name" value="EGF-type_Asp/Asn_hydroxyl_site"/>
</dbReference>
<dbReference type="GO" id="GO:0005509">
    <property type="term" value="F:calcium ion binding"/>
    <property type="evidence" value="ECO:0007669"/>
    <property type="project" value="InterPro"/>
</dbReference>
<dbReference type="SMART" id="SM00181">
    <property type="entry name" value="EGF"/>
    <property type="match status" value="4"/>
</dbReference>
<feature type="disulfide bond" evidence="13">
    <location>
        <begin position="100"/>
        <end position="110"/>
    </location>
</feature>
<dbReference type="Pfam" id="PF00008">
    <property type="entry name" value="EGF"/>
    <property type="match status" value="4"/>
</dbReference>
<keyword evidence="8 15" id="KW-1133">Transmembrane helix</keyword>
<feature type="disulfide bond" evidence="13">
    <location>
        <begin position="314"/>
        <end position="324"/>
    </location>
</feature>
<dbReference type="CDD" id="cd00054">
    <property type="entry name" value="EGF_CA"/>
    <property type="match status" value="4"/>
</dbReference>
<dbReference type="InterPro" id="IPR000742">
    <property type="entry name" value="EGF"/>
</dbReference>
<dbReference type="PROSITE" id="PS01186">
    <property type="entry name" value="EGF_2"/>
    <property type="match status" value="4"/>
</dbReference>
<accession>A0A9Q1BXS5</accession>
<evidence type="ECO:0000256" key="2">
    <source>
        <dbReference type="ARBA" id="ARBA00022475"/>
    </source>
</evidence>
<keyword evidence="20" id="KW-1185">Reference proteome</keyword>
<evidence type="ECO:0000256" key="3">
    <source>
        <dbReference type="ARBA" id="ARBA00022536"/>
    </source>
</evidence>
<feature type="domain" description="EGF-like" evidence="17">
    <location>
        <begin position="347"/>
        <end position="383"/>
    </location>
</feature>
<dbReference type="OrthoDB" id="10040561at2759"/>
<evidence type="ECO:0000256" key="1">
    <source>
        <dbReference type="ARBA" id="ARBA00004251"/>
    </source>
</evidence>
<keyword evidence="2" id="KW-1003">Cell membrane</keyword>
<feature type="disulfide bond" evidence="12">
    <location>
        <begin position="449"/>
        <end position="458"/>
    </location>
</feature>
<keyword evidence="11" id="KW-0325">Glycoprotein</keyword>
<reference evidence="19" key="1">
    <citation type="submission" date="2021-10" db="EMBL/GenBank/DDBJ databases">
        <title>Tropical sea cucumber genome reveals ecological adaptation and Cuvierian tubules defense mechanism.</title>
        <authorList>
            <person name="Chen T."/>
        </authorList>
    </citation>
    <scope>NUCLEOTIDE SEQUENCE</scope>
    <source>
        <strain evidence="19">Nanhai2018</strain>
        <tissue evidence="19">Muscle</tissue>
    </source>
</reference>
<feature type="domain" description="SRCR" evidence="18">
    <location>
        <begin position="245"/>
        <end position="344"/>
    </location>
</feature>
<evidence type="ECO:0000256" key="7">
    <source>
        <dbReference type="ARBA" id="ARBA00022837"/>
    </source>
</evidence>
<feature type="disulfide bond" evidence="12">
    <location>
        <begin position="411"/>
        <end position="420"/>
    </location>
</feature>
<evidence type="ECO:0000256" key="10">
    <source>
        <dbReference type="ARBA" id="ARBA00023157"/>
    </source>
</evidence>
<keyword evidence="5 16" id="KW-0732">Signal</keyword>
<evidence type="ECO:0000256" key="9">
    <source>
        <dbReference type="ARBA" id="ARBA00023136"/>
    </source>
</evidence>
<dbReference type="GO" id="GO:0007154">
    <property type="term" value="P:cell communication"/>
    <property type="evidence" value="ECO:0007669"/>
    <property type="project" value="UniProtKB-ARBA"/>
</dbReference>
<comment type="caution">
    <text evidence="19">The sequence shown here is derived from an EMBL/GenBank/DDBJ whole genome shotgun (WGS) entry which is preliminary data.</text>
</comment>
<organism evidence="19 20">
    <name type="scientific">Holothuria leucospilota</name>
    <name type="common">Black long sea cucumber</name>
    <name type="synonym">Mertensiothuria leucospilota</name>
    <dbReference type="NCBI Taxonomy" id="206669"/>
    <lineage>
        <taxon>Eukaryota</taxon>
        <taxon>Metazoa</taxon>
        <taxon>Echinodermata</taxon>
        <taxon>Eleutherozoa</taxon>
        <taxon>Echinozoa</taxon>
        <taxon>Holothuroidea</taxon>
        <taxon>Aspidochirotacea</taxon>
        <taxon>Aspidochirotida</taxon>
        <taxon>Holothuriidae</taxon>
        <taxon>Holothuria</taxon>
    </lineage>
</organism>
<feature type="disulfide bond" evidence="12">
    <location>
        <begin position="373"/>
        <end position="382"/>
    </location>
</feature>
<feature type="disulfide bond" evidence="12">
    <location>
        <begin position="487"/>
        <end position="496"/>
    </location>
</feature>
<proteinExistence type="predicted"/>
<dbReference type="PANTHER" id="PTHR47653">
    <property type="entry name" value="PROTEIN BARK BEETLE"/>
    <property type="match status" value="1"/>
</dbReference>
<feature type="transmembrane region" description="Helical" evidence="15">
    <location>
        <begin position="572"/>
        <end position="594"/>
    </location>
</feature>
<feature type="chain" id="PRO_5040315721" evidence="16">
    <location>
        <begin position="26"/>
        <end position="665"/>
    </location>
</feature>
<dbReference type="Pfam" id="PF00530">
    <property type="entry name" value="SRCR"/>
    <property type="match status" value="3"/>
</dbReference>
<protein>
    <submittedName>
        <fullName evidence="19">Neurotrypsin</fullName>
    </submittedName>
</protein>
<evidence type="ECO:0000259" key="18">
    <source>
        <dbReference type="PROSITE" id="PS50287"/>
    </source>
</evidence>
<feature type="disulfide bond" evidence="13">
    <location>
        <begin position="208"/>
        <end position="218"/>
    </location>
</feature>
<dbReference type="PROSITE" id="PS50287">
    <property type="entry name" value="SRCR_2"/>
    <property type="match status" value="3"/>
</dbReference>
<dbReference type="SMART" id="SM00179">
    <property type="entry name" value="EGF_CA"/>
    <property type="match status" value="4"/>
</dbReference>
<keyword evidence="7" id="KW-0106">Calcium</keyword>
<feature type="domain" description="EGF-like" evidence="17">
    <location>
        <begin position="423"/>
        <end position="459"/>
    </location>
</feature>
<feature type="domain" description="SRCR" evidence="18">
    <location>
        <begin position="31"/>
        <end position="130"/>
    </location>
</feature>
<comment type="subcellular location">
    <subcellularLocation>
        <location evidence="1">Cell membrane</location>
        <topology evidence="1">Single-pass type I membrane protein</topology>
    </subcellularLocation>
</comment>
<dbReference type="PROSITE" id="PS00010">
    <property type="entry name" value="ASX_HYDROXYL"/>
    <property type="match status" value="2"/>
</dbReference>
<dbReference type="AlphaFoldDB" id="A0A9Q1BXS5"/>